<sequence>DSSYGLVSITRVGLEPVAIEHSIGGDELEVVAISVGEFEPEAVAIEH</sequence>
<protein>
    <submittedName>
        <fullName evidence="1">Uncharacterized protein</fullName>
    </submittedName>
</protein>
<gene>
    <name evidence="2" type="ORF">HFQ381_LOCUS33726</name>
    <name evidence="1" type="ORF">LUA448_LOCUS32012</name>
</gene>
<organism evidence="1 3">
    <name type="scientific">Rotaria socialis</name>
    <dbReference type="NCBI Taxonomy" id="392032"/>
    <lineage>
        <taxon>Eukaryota</taxon>
        <taxon>Metazoa</taxon>
        <taxon>Spiralia</taxon>
        <taxon>Gnathifera</taxon>
        <taxon>Rotifera</taxon>
        <taxon>Eurotatoria</taxon>
        <taxon>Bdelloidea</taxon>
        <taxon>Philodinida</taxon>
        <taxon>Philodinidae</taxon>
        <taxon>Rotaria</taxon>
    </lineage>
</organism>
<evidence type="ECO:0000313" key="1">
    <source>
        <dbReference type="EMBL" id="CAF3632819.1"/>
    </source>
</evidence>
<dbReference type="EMBL" id="CAJOBO010011424">
    <property type="protein sequence ID" value="CAF4605069.1"/>
    <property type="molecule type" value="Genomic_DNA"/>
</dbReference>
<comment type="caution">
    <text evidence="1">The sequence shown here is derived from an EMBL/GenBank/DDBJ whole genome shotgun (WGS) entry which is preliminary data.</text>
</comment>
<dbReference type="AlphaFoldDB" id="A0A818QCJ3"/>
<dbReference type="Proteomes" id="UP000663851">
    <property type="component" value="Unassembled WGS sequence"/>
</dbReference>
<evidence type="ECO:0000313" key="2">
    <source>
        <dbReference type="EMBL" id="CAF4605069.1"/>
    </source>
</evidence>
<feature type="non-terminal residue" evidence="1">
    <location>
        <position position="1"/>
    </location>
</feature>
<dbReference type="EMBL" id="CAJNYD010004793">
    <property type="protein sequence ID" value="CAF3632819.1"/>
    <property type="molecule type" value="Genomic_DNA"/>
</dbReference>
<accession>A0A818QCJ3</accession>
<evidence type="ECO:0000313" key="3">
    <source>
        <dbReference type="Proteomes" id="UP000663833"/>
    </source>
</evidence>
<reference evidence="1" key="1">
    <citation type="submission" date="2021-02" db="EMBL/GenBank/DDBJ databases">
        <authorList>
            <person name="Nowell W R."/>
        </authorList>
    </citation>
    <scope>NUCLEOTIDE SEQUENCE</scope>
</reference>
<name>A0A818QCJ3_9BILA</name>
<dbReference type="Proteomes" id="UP000663833">
    <property type="component" value="Unassembled WGS sequence"/>
</dbReference>
<proteinExistence type="predicted"/>